<proteinExistence type="predicted"/>
<evidence type="ECO:0000313" key="3">
    <source>
        <dbReference type="Proteomes" id="UP001549104"/>
    </source>
</evidence>
<protein>
    <submittedName>
        <fullName evidence="2">Uncharacterized protein (TIGR02246 family)</fullName>
    </submittedName>
</protein>
<dbReference type="InterPro" id="IPR027843">
    <property type="entry name" value="DUF4440"/>
</dbReference>
<dbReference type="Pfam" id="PF14534">
    <property type="entry name" value="DUF4440"/>
    <property type="match status" value="1"/>
</dbReference>
<dbReference type="InterPro" id="IPR011944">
    <property type="entry name" value="Steroid_delta5-4_isomerase"/>
</dbReference>
<name>A0ABV2KCQ2_SPOPS</name>
<evidence type="ECO:0000313" key="2">
    <source>
        <dbReference type="EMBL" id="MET3657783.1"/>
    </source>
</evidence>
<evidence type="ECO:0000259" key="1">
    <source>
        <dbReference type="Pfam" id="PF14534"/>
    </source>
</evidence>
<accession>A0ABV2KCQ2</accession>
<dbReference type="SUPFAM" id="SSF54427">
    <property type="entry name" value="NTF2-like"/>
    <property type="match status" value="1"/>
</dbReference>
<comment type="caution">
    <text evidence="2">The sequence shown here is derived from an EMBL/GenBank/DDBJ whole genome shotgun (WGS) entry which is preliminary data.</text>
</comment>
<organism evidence="2 3">
    <name type="scientific">Sporosarcina psychrophila</name>
    <name type="common">Bacillus psychrophilus</name>
    <dbReference type="NCBI Taxonomy" id="1476"/>
    <lineage>
        <taxon>Bacteria</taxon>
        <taxon>Bacillati</taxon>
        <taxon>Bacillota</taxon>
        <taxon>Bacilli</taxon>
        <taxon>Bacillales</taxon>
        <taxon>Caryophanaceae</taxon>
        <taxon>Sporosarcina</taxon>
    </lineage>
</organism>
<gene>
    <name evidence="2" type="ORF">ABIC55_002880</name>
</gene>
<dbReference type="EMBL" id="JBEPME010000004">
    <property type="protein sequence ID" value="MET3657783.1"/>
    <property type="molecule type" value="Genomic_DNA"/>
</dbReference>
<dbReference type="Gene3D" id="3.10.450.50">
    <property type="match status" value="1"/>
</dbReference>
<dbReference type="NCBIfam" id="TIGR02246">
    <property type="entry name" value="SgcJ/EcaC family oxidoreductase"/>
    <property type="match status" value="1"/>
</dbReference>
<feature type="domain" description="DUF4440" evidence="1">
    <location>
        <begin position="9"/>
        <end position="120"/>
    </location>
</feature>
<sequence length="151" mass="16867">MEASELIEIKTLYYNLILAWNNRDAKSMADQFTEQGELIGFDGSQEIGRNTIFAHLEPIFADHPTPPFINVVKDVYFLSAEVAMLRAIVGMIPPGGTELDPNLNAHQTLIAVKGNDGWKIKLFQNTPAQFHGRPDLVEQMTKELKQVSDLG</sequence>
<reference evidence="2 3" key="1">
    <citation type="submission" date="2024-06" db="EMBL/GenBank/DDBJ databases">
        <title>Sorghum-associated microbial communities from plants grown in Nebraska, USA.</title>
        <authorList>
            <person name="Schachtman D."/>
        </authorList>
    </citation>
    <scope>NUCLEOTIDE SEQUENCE [LARGE SCALE GENOMIC DNA]</scope>
    <source>
        <strain evidence="2 3">1288</strain>
    </source>
</reference>
<dbReference type="RefSeq" id="WP_354313514.1">
    <property type="nucleotide sequence ID" value="NZ_JBEPME010000004.1"/>
</dbReference>
<dbReference type="InterPro" id="IPR032710">
    <property type="entry name" value="NTF2-like_dom_sf"/>
</dbReference>
<keyword evidence="3" id="KW-1185">Reference proteome</keyword>
<dbReference type="Proteomes" id="UP001549104">
    <property type="component" value="Unassembled WGS sequence"/>
</dbReference>